<keyword evidence="2" id="KW-1185">Reference proteome</keyword>
<evidence type="ECO:0000313" key="2">
    <source>
        <dbReference type="Proteomes" id="UP000789920"/>
    </source>
</evidence>
<dbReference type="Proteomes" id="UP000789920">
    <property type="component" value="Unassembled WGS sequence"/>
</dbReference>
<organism evidence="1 2">
    <name type="scientific">Racocetra persica</name>
    <dbReference type="NCBI Taxonomy" id="160502"/>
    <lineage>
        <taxon>Eukaryota</taxon>
        <taxon>Fungi</taxon>
        <taxon>Fungi incertae sedis</taxon>
        <taxon>Mucoromycota</taxon>
        <taxon>Glomeromycotina</taxon>
        <taxon>Glomeromycetes</taxon>
        <taxon>Diversisporales</taxon>
        <taxon>Gigasporaceae</taxon>
        <taxon>Racocetra</taxon>
    </lineage>
</organism>
<protein>
    <submittedName>
        <fullName evidence="1">33196_t:CDS:1</fullName>
    </submittedName>
</protein>
<gene>
    <name evidence="1" type="ORF">RPERSI_LOCUS34464</name>
</gene>
<comment type="caution">
    <text evidence="1">The sequence shown here is derived from an EMBL/GenBank/DDBJ whole genome shotgun (WGS) entry which is preliminary data.</text>
</comment>
<dbReference type="EMBL" id="CAJVQC010154207">
    <property type="protein sequence ID" value="CAG8847086.1"/>
    <property type="molecule type" value="Genomic_DNA"/>
</dbReference>
<feature type="non-terminal residue" evidence="1">
    <location>
        <position position="1"/>
    </location>
</feature>
<reference evidence="1" key="1">
    <citation type="submission" date="2021-06" db="EMBL/GenBank/DDBJ databases">
        <authorList>
            <person name="Kallberg Y."/>
            <person name="Tangrot J."/>
            <person name="Rosling A."/>
        </authorList>
    </citation>
    <scope>NUCLEOTIDE SEQUENCE</scope>
    <source>
        <strain evidence="1">MA461A</strain>
    </source>
</reference>
<proteinExistence type="predicted"/>
<name>A0ACA9SRG7_9GLOM</name>
<sequence>KQINTKEEKNKPKIEHLQEPKILKPSYLVKNQNSKKIKEIVERLLAKLKTIDSSLAEN</sequence>
<accession>A0ACA9SRG7</accession>
<evidence type="ECO:0000313" key="1">
    <source>
        <dbReference type="EMBL" id="CAG8847086.1"/>
    </source>
</evidence>